<evidence type="ECO:0000313" key="1">
    <source>
        <dbReference type="EMBL" id="CAB4626771.1"/>
    </source>
</evidence>
<dbReference type="EMBL" id="CAEZVB010000070">
    <property type="protein sequence ID" value="CAB4626771.1"/>
    <property type="molecule type" value="Genomic_DNA"/>
</dbReference>
<sequence>MSTHENSARPNEVLRAIFSDTSGDSADQADRLAMIMEAEALEAALHGGTGEGELDGYLYPLENAEEVLIMEDAHDGSNDPRHTGDPGVWKTAEELAMHVIGDEELDETLTPEDETLLGIDPYDD</sequence>
<protein>
    <submittedName>
        <fullName evidence="1">Unannotated protein</fullName>
    </submittedName>
</protein>
<proteinExistence type="predicted"/>
<evidence type="ECO:0000313" key="2">
    <source>
        <dbReference type="EMBL" id="CAB4907153.1"/>
    </source>
</evidence>
<gene>
    <name evidence="1" type="ORF">UFOPK1908_01228</name>
    <name evidence="2" type="ORF">UFOPK3576_00841</name>
</gene>
<organism evidence="1">
    <name type="scientific">freshwater metagenome</name>
    <dbReference type="NCBI Taxonomy" id="449393"/>
    <lineage>
        <taxon>unclassified sequences</taxon>
        <taxon>metagenomes</taxon>
        <taxon>ecological metagenomes</taxon>
    </lineage>
</organism>
<dbReference type="AlphaFoldDB" id="A0A6J6IQ60"/>
<name>A0A6J6IQ60_9ZZZZ</name>
<accession>A0A6J6IQ60</accession>
<dbReference type="EMBL" id="CAFBMO010000029">
    <property type="protein sequence ID" value="CAB4907153.1"/>
    <property type="molecule type" value="Genomic_DNA"/>
</dbReference>
<reference evidence="1" key="1">
    <citation type="submission" date="2020-05" db="EMBL/GenBank/DDBJ databases">
        <authorList>
            <person name="Chiriac C."/>
            <person name="Salcher M."/>
            <person name="Ghai R."/>
            <person name="Kavagutti S V."/>
        </authorList>
    </citation>
    <scope>NUCLEOTIDE SEQUENCE</scope>
</reference>